<evidence type="ECO:0000313" key="9">
    <source>
        <dbReference type="EMBL" id="MDF8263133.1"/>
    </source>
</evidence>
<keyword evidence="5 7" id="KW-0472">Membrane</keyword>
<sequence>MNEQTPRDEEPTAQDPPAGGSHAAPGSPSAASGSPSAAPGSADAGWQQWHGAMQTAVPGPGPTQEEPFDRLLRALRSLQLNRSDDKWIGGVSGGVAQRLRVDPLIVRAAFILLGLILGAGVTLYLIAWLLLPDPRGSIILERAARHRDGGAIALLVVTIIVASSGFGWFWGWGDGWGPGPIVPLIVVGAVVWAVLARDRRPTWSGPSPGQAGQSGPTGAPFPPSATAPSAPAGGERAPYSTGGSFTYAAPAGPAAPPATTPLPYTGTTPPPPRSTWPTGGAPYGNGPQPPVAPQPPRPVRRPLGAALTWVVLGLAAAVGGATALVLQHTSYDDVAGRVGVAAALGTVGLGVLIAGFAGRRAGFASLVGWVLALVTAVLVVIPKDVTLGGRSGDETWTPASVAAVQSDERYELSTGEGRLDLTRLTAPTAPVTIPAKVSFGHLVVVVPDGVPVQIRNHVGLGTIEVDDDIESEVGWKSDTGGTDVRRTVRLGTQPAALTVDANVGMGAITIERESAR</sequence>
<feature type="compositionally biased region" description="Basic and acidic residues" evidence="6">
    <location>
        <begin position="1"/>
        <end position="10"/>
    </location>
</feature>
<evidence type="ECO:0000259" key="8">
    <source>
        <dbReference type="Pfam" id="PF04024"/>
    </source>
</evidence>
<feature type="region of interest" description="Disordered" evidence="6">
    <location>
        <begin position="1"/>
        <end position="46"/>
    </location>
</feature>
<dbReference type="PANTHER" id="PTHR33885">
    <property type="entry name" value="PHAGE SHOCK PROTEIN C"/>
    <property type="match status" value="1"/>
</dbReference>
<evidence type="ECO:0000256" key="4">
    <source>
        <dbReference type="ARBA" id="ARBA00022989"/>
    </source>
</evidence>
<dbReference type="RefSeq" id="WP_277190917.1">
    <property type="nucleotide sequence ID" value="NZ_JAROAV010000008.1"/>
</dbReference>
<name>A0ABT6C2G9_9MICO</name>
<gene>
    <name evidence="9" type="ORF">P4R38_02585</name>
</gene>
<feature type="transmembrane region" description="Helical" evidence="7">
    <location>
        <begin position="338"/>
        <end position="356"/>
    </location>
</feature>
<feature type="compositionally biased region" description="Low complexity" evidence="6">
    <location>
        <begin position="16"/>
        <end position="45"/>
    </location>
</feature>
<evidence type="ECO:0000313" key="10">
    <source>
        <dbReference type="Proteomes" id="UP001528912"/>
    </source>
</evidence>
<evidence type="ECO:0000256" key="7">
    <source>
        <dbReference type="SAM" id="Phobius"/>
    </source>
</evidence>
<dbReference type="Pfam" id="PF04024">
    <property type="entry name" value="PspC"/>
    <property type="match status" value="1"/>
</dbReference>
<dbReference type="InterPro" id="IPR007168">
    <property type="entry name" value="Phageshock_PspC_N"/>
</dbReference>
<evidence type="ECO:0000256" key="5">
    <source>
        <dbReference type="ARBA" id="ARBA00023136"/>
    </source>
</evidence>
<evidence type="ECO:0000256" key="2">
    <source>
        <dbReference type="ARBA" id="ARBA00022475"/>
    </source>
</evidence>
<evidence type="ECO:0000256" key="1">
    <source>
        <dbReference type="ARBA" id="ARBA00004162"/>
    </source>
</evidence>
<proteinExistence type="predicted"/>
<dbReference type="EMBL" id="JAROAV010000008">
    <property type="protein sequence ID" value="MDF8263133.1"/>
    <property type="molecule type" value="Genomic_DNA"/>
</dbReference>
<dbReference type="Proteomes" id="UP001528912">
    <property type="component" value="Unassembled WGS sequence"/>
</dbReference>
<feature type="transmembrane region" description="Helical" evidence="7">
    <location>
        <begin position="151"/>
        <end position="170"/>
    </location>
</feature>
<feature type="domain" description="Phage shock protein PspC N-terminal" evidence="8">
    <location>
        <begin position="80"/>
        <end position="133"/>
    </location>
</feature>
<keyword evidence="3 7" id="KW-0812">Transmembrane</keyword>
<organism evidence="9 10">
    <name type="scientific">Luteipulveratus flavus</name>
    <dbReference type="NCBI Taxonomy" id="3031728"/>
    <lineage>
        <taxon>Bacteria</taxon>
        <taxon>Bacillati</taxon>
        <taxon>Actinomycetota</taxon>
        <taxon>Actinomycetes</taxon>
        <taxon>Micrococcales</taxon>
        <taxon>Dermacoccaceae</taxon>
        <taxon>Luteipulveratus</taxon>
    </lineage>
</organism>
<evidence type="ECO:0000256" key="3">
    <source>
        <dbReference type="ARBA" id="ARBA00022692"/>
    </source>
</evidence>
<keyword evidence="2" id="KW-1003">Cell membrane</keyword>
<dbReference type="PANTHER" id="PTHR33885:SF3">
    <property type="entry name" value="PHAGE SHOCK PROTEIN C"/>
    <property type="match status" value="1"/>
</dbReference>
<feature type="transmembrane region" description="Helical" evidence="7">
    <location>
        <begin position="303"/>
        <end position="326"/>
    </location>
</feature>
<evidence type="ECO:0000256" key="6">
    <source>
        <dbReference type="SAM" id="MobiDB-lite"/>
    </source>
</evidence>
<keyword evidence="4 7" id="KW-1133">Transmembrane helix</keyword>
<accession>A0ABT6C2G9</accession>
<reference evidence="9 10" key="1">
    <citation type="submission" date="2023-03" db="EMBL/GenBank/DDBJ databases">
        <title>YIM 133296 draft genome.</title>
        <authorList>
            <person name="Xiong L."/>
        </authorList>
    </citation>
    <scope>NUCLEOTIDE SEQUENCE [LARGE SCALE GENOMIC DNA]</scope>
    <source>
        <strain evidence="9 10">YIM 133296</strain>
    </source>
</reference>
<feature type="transmembrane region" description="Helical" evidence="7">
    <location>
        <begin position="363"/>
        <end position="381"/>
    </location>
</feature>
<keyword evidence="10" id="KW-1185">Reference proteome</keyword>
<feature type="compositionally biased region" description="Low complexity" evidence="6">
    <location>
        <begin position="204"/>
        <end position="218"/>
    </location>
</feature>
<dbReference type="InterPro" id="IPR052027">
    <property type="entry name" value="PspC"/>
</dbReference>
<feature type="region of interest" description="Disordered" evidence="6">
    <location>
        <begin position="202"/>
        <end position="296"/>
    </location>
</feature>
<feature type="transmembrane region" description="Helical" evidence="7">
    <location>
        <begin position="108"/>
        <end position="131"/>
    </location>
</feature>
<feature type="transmembrane region" description="Helical" evidence="7">
    <location>
        <begin position="176"/>
        <end position="195"/>
    </location>
</feature>
<feature type="compositionally biased region" description="Pro residues" evidence="6">
    <location>
        <begin position="287"/>
        <end position="296"/>
    </location>
</feature>
<comment type="caution">
    <text evidence="9">The sequence shown here is derived from an EMBL/GenBank/DDBJ whole genome shotgun (WGS) entry which is preliminary data.</text>
</comment>
<comment type="subcellular location">
    <subcellularLocation>
        <location evidence="1">Cell membrane</location>
        <topology evidence="1">Single-pass membrane protein</topology>
    </subcellularLocation>
</comment>
<protein>
    <submittedName>
        <fullName evidence="9">PspC domain-containing protein</fullName>
    </submittedName>
</protein>